<name>A0AAW1NXY3_9CHLO</name>
<reference evidence="8 9" key="1">
    <citation type="journal article" date="2024" name="Nat. Commun.">
        <title>Phylogenomics reveals the evolutionary origins of lichenization in chlorophyte algae.</title>
        <authorList>
            <person name="Puginier C."/>
            <person name="Libourel C."/>
            <person name="Otte J."/>
            <person name="Skaloud P."/>
            <person name="Haon M."/>
            <person name="Grisel S."/>
            <person name="Petersen M."/>
            <person name="Berrin J.G."/>
            <person name="Delaux P.M."/>
            <person name="Dal Grande F."/>
            <person name="Keller J."/>
        </authorList>
    </citation>
    <scope>NUCLEOTIDE SEQUENCE [LARGE SCALE GENOMIC DNA]</scope>
    <source>
        <strain evidence="8 9">SAG 2036</strain>
    </source>
</reference>
<evidence type="ECO:0000313" key="9">
    <source>
        <dbReference type="Proteomes" id="UP001465755"/>
    </source>
</evidence>
<gene>
    <name evidence="8" type="ORF">WJX73_004928</name>
</gene>
<dbReference type="InterPro" id="IPR029058">
    <property type="entry name" value="AB_hydrolase_fold"/>
</dbReference>
<feature type="region of interest" description="Disordered" evidence="7">
    <location>
        <begin position="242"/>
        <end position="335"/>
    </location>
</feature>
<evidence type="ECO:0000256" key="4">
    <source>
        <dbReference type="ARBA" id="ARBA00023136"/>
    </source>
</evidence>
<dbReference type="SUPFAM" id="SSF53474">
    <property type="entry name" value="alpha/beta-Hydrolases"/>
    <property type="match status" value="1"/>
</dbReference>
<dbReference type="Pfam" id="PF05705">
    <property type="entry name" value="DUF829"/>
    <property type="match status" value="2"/>
</dbReference>
<dbReference type="PANTHER" id="PTHR12265:SF30">
    <property type="entry name" value="TRANSMEMBRANE PROTEIN 53"/>
    <property type="match status" value="1"/>
</dbReference>
<evidence type="ECO:0000256" key="6">
    <source>
        <dbReference type="ARBA" id="ARBA00034303"/>
    </source>
</evidence>
<accession>A0AAW1NXY3</accession>
<evidence type="ECO:0000313" key="8">
    <source>
        <dbReference type="EMBL" id="KAK9801922.1"/>
    </source>
</evidence>
<sequence>MAARPWRDFQAELARQKLDTGGPEDLDAWSTEIDRVVPVVGNKQGTAVLLGWLGCSERHLCKYTEIWSKLGWDAVMLRAPLKDAANRSAMDALLDRWASGIQDLMLTSSEHWRVVFHVFSNTGWLCYGGLLQRLEARKSHVLSAMWPHRRFNEADVRFQMLKAFFGDCSQMYIYSDADVVIPVRAVENFMRDQLTRGRNVHSLRLEGSLHVQHLRVYHEDYCTAIAQFLQLEGIMGNSAAFSGRQQPLPQRPDAEILGTRHSKGPGMLHVHGLPMSPAPPPRPKKKKRLLPSKKLREGTESTSYQDNSNAPSDESVTNSSTVLDTSTDGWMSDDIEDGAYGQVQWTQEQDADLWACLEELRVKGS</sequence>
<organism evidence="8 9">
    <name type="scientific">Symbiochloris irregularis</name>
    <dbReference type="NCBI Taxonomy" id="706552"/>
    <lineage>
        <taxon>Eukaryota</taxon>
        <taxon>Viridiplantae</taxon>
        <taxon>Chlorophyta</taxon>
        <taxon>core chlorophytes</taxon>
        <taxon>Trebouxiophyceae</taxon>
        <taxon>Trebouxiales</taxon>
        <taxon>Trebouxiaceae</taxon>
        <taxon>Symbiochloris</taxon>
    </lineage>
</organism>
<evidence type="ECO:0000256" key="7">
    <source>
        <dbReference type="SAM" id="MobiDB-lite"/>
    </source>
</evidence>
<dbReference type="EMBL" id="JALJOQ010000074">
    <property type="protein sequence ID" value="KAK9801922.1"/>
    <property type="molecule type" value="Genomic_DNA"/>
</dbReference>
<evidence type="ECO:0000256" key="5">
    <source>
        <dbReference type="ARBA" id="ARBA00023242"/>
    </source>
</evidence>
<feature type="compositionally biased region" description="Polar residues" evidence="7">
    <location>
        <begin position="300"/>
        <end position="329"/>
    </location>
</feature>
<keyword evidence="5" id="KW-0539">Nucleus</keyword>
<evidence type="ECO:0000256" key="2">
    <source>
        <dbReference type="ARBA" id="ARBA00022692"/>
    </source>
</evidence>
<dbReference type="PANTHER" id="PTHR12265">
    <property type="entry name" value="TRANSMEMBRANE PROTEIN 53"/>
    <property type="match status" value="1"/>
</dbReference>
<evidence type="ECO:0000256" key="1">
    <source>
        <dbReference type="ARBA" id="ARBA00007387"/>
    </source>
</evidence>
<feature type="compositionally biased region" description="Basic residues" evidence="7">
    <location>
        <begin position="282"/>
        <end position="293"/>
    </location>
</feature>
<comment type="subcellular location">
    <subcellularLocation>
        <location evidence="6">Nucleus outer membrane</location>
        <topology evidence="6">Single-pass membrane protein</topology>
    </subcellularLocation>
</comment>
<dbReference type="InterPro" id="IPR008547">
    <property type="entry name" value="DUF829_TMEM53"/>
</dbReference>
<dbReference type="AlphaFoldDB" id="A0AAW1NXY3"/>
<evidence type="ECO:0000256" key="3">
    <source>
        <dbReference type="ARBA" id="ARBA00022989"/>
    </source>
</evidence>
<keyword evidence="3" id="KW-1133">Transmembrane helix</keyword>
<dbReference type="GO" id="GO:0005640">
    <property type="term" value="C:nuclear outer membrane"/>
    <property type="evidence" value="ECO:0007669"/>
    <property type="project" value="UniProtKB-SubCell"/>
</dbReference>
<proteinExistence type="inferred from homology"/>
<dbReference type="Proteomes" id="UP001465755">
    <property type="component" value="Unassembled WGS sequence"/>
</dbReference>
<comment type="similarity">
    <text evidence="1">Belongs to the TMEM53 family.</text>
</comment>
<keyword evidence="2" id="KW-0812">Transmembrane</keyword>
<comment type="caution">
    <text evidence="8">The sequence shown here is derived from an EMBL/GenBank/DDBJ whole genome shotgun (WGS) entry which is preliminary data.</text>
</comment>
<keyword evidence="9" id="KW-1185">Reference proteome</keyword>
<keyword evidence="4" id="KW-0472">Membrane</keyword>
<protein>
    <submittedName>
        <fullName evidence="8">Uncharacterized protein</fullName>
    </submittedName>
</protein>